<gene>
    <name evidence="1" type="ORF">GOBAR_AA30346</name>
</gene>
<proteinExistence type="predicted"/>
<sequence>MRMGVENGVGGNAQAWQGGRVDLQRPGLGILVTSIRNLTEFNILTKDPLKSLKVFKDIECSTHRSI</sequence>
<dbReference type="AlphaFoldDB" id="A0A2P5WGV7"/>
<reference evidence="1 2" key="1">
    <citation type="submission" date="2015-01" db="EMBL/GenBank/DDBJ databases">
        <title>Genome of allotetraploid Gossypium barbadense reveals genomic plasticity and fiber elongation in cotton evolution.</title>
        <authorList>
            <person name="Chen X."/>
            <person name="Liu X."/>
            <person name="Zhao B."/>
            <person name="Zheng H."/>
            <person name="Hu Y."/>
            <person name="Lu G."/>
            <person name="Yang C."/>
            <person name="Chen J."/>
            <person name="Shan C."/>
            <person name="Zhang L."/>
            <person name="Zhou Y."/>
            <person name="Wang L."/>
            <person name="Guo W."/>
            <person name="Bai Y."/>
            <person name="Ruan J."/>
            <person name="Shangguan X."/>
            <person name="Mao Y."/>
            <person name="Jiang J."/>
            <person name="Zhu Y."/>
            <person name="Lei J."/>
            <person name="Kang H."/>
            <person name="Chen S."/>
            <person name="He X."/>
            <person name="Wang R."/>
            <person name="Wang Y."/>
            <person name="Chen J."/>
            <person name="Wang L."/>
            <person name="Yu S."/>
            <person name="Wang B."/>
            <person name="Wei J."/>
            <person name="Song S."/>
            <person name="Lu X."/>
            <person name="Gao Z."/>
            <person name="Gu W."/>
            <person name="Deng X."/>
            <person name="Ma D."/>
            <person name="Wang S."/>
            <person name="Liang W."/>
            <person name="Fang L."/>
            <person name="Cai C."/>
            <person name="Zhu X."/>
            <person name="Zhou B."/>
            <person name="Zhang Y."/>
            <person name="Chen Z."/>
            <person name="Xu S."/>
            <person name="Zhu R."/>
            <person name="Wang S."/>
            <person name="Zhang T."/>
            <person name="Zhao G."/>
        </authorList>
    </citation>
    <scope>NUCLEOTIDE SEQUENCE [LARGE SCALE GENOMIC DNA]</scope>
    <source>
        <strain evidence="2">cv. Xinhai21</strain>
        <tissue evidence="1">Leaf</tissue>
    </source>
</reference>
<protein>
    <submittedName>
        <fullName evidence="1">Uncharacterized protein</fullName>
    </submittedName>
</protein>
<name>A0A2P5WGV7_GOSBA</name>
<organism evidence="1 2">
    <name type="scientific">Gossypium barbadense</name>
    <name type="common">Sea Island cotton</name>
    <name type="synonym">Hibiscus barbadensis</name>
    <dbReference type="NCBI Taxonomy" id="3634"/>
    <lineage>
        <taxon>Eukaryota</taxon>
        <taxon>Viridiplantae</taxon>
        <taxon>Streptophyta</taxon>
        <taxon>Embryophyta</taxon>
        <taxon>Tracheophyta</taxon>
        <taxon>Spermatophyta</taxon>
        <taxon>Magnoliopsida</taxon>
        <taxon>eudicotyledons</taxon>
        <taxon>Gunneridae</taxon>
        <taxon>Pentapetalae</taxon>
        <taxon>rosids</taxon>
        <taxon>malvids</taxon>
        <taxon>Malvales</taxon>
        <taxon>Malvaceae</taxon>
        <taxon>Malvoideae</taxon>
        <taxon>Gossypium</taxon>
    </lineage>
</organism>
<accession>A0A2P5WGV7</accession>
<dbReference type="Proteomes" id="UP000239757">
    <property type="component" value="Unassembled WGS sequence"/>
</dbReference>
<evidence type="ECO:0000313" key="1">
    <source>
        <dbReference type="EMBL" id="PPR90338.1"/>
    </source>
</evidence>
<evidence type="ECO:0000313" key="2">
    <source>
        <dbReference type="Proteomes" id="UP000239757"/>
    </source>
</evidence>
<dbReference type="EMBL" id="KZ667655">
    <property type="protein sequence ID" value="PPR90338.1"/>
    <property type="molecule type" value="Genomic_DNA"/>
</dbReference>